<dbReference type="EMBL" id="CP059265">
    <property type="protein sequence ID" value="QLQ31417.1"/>
    <property type="molecule type" value="Genomic_DNA"/>
</dbReference>
<accession>A0A7L6AR19</accession>
<dbReference type="KEGG" id="this:HZT40_07185"/>
<dbReference type="AlphaFoldDB" id="A0A7L6AR19"/>
<evidence type="ECO:0000313" key="2">
    <source>
        <dbReference type="EMBL" id="QLQ31417.1"/>
    </source>
</evidence>
<dbReference type="PROSITE" id="PS51257">
    <property type="entry name" value="PROKAR_LIPOPROTEIN"/>
    <property type="match status" value="1"/>
</dbReference>
<organism evidence="2 3">
    <name type="scientific">Candidatus Thiothrix singaporensis</name>
    <dbReference type="NCBI Taxonomy" id="2799669"/>
    <lineage>
        <taxon>Bacteria</taxon>
        <taxon>Pseudomonadati</taxon>
        <taxon>Pseudomonadota</taxon>
        <taxon>Gammaproteobacteria</taxon>
        <taxon>Thiotrichales</taxon>
        <taxon>Thiotrichaceae</taxon>
        <taxon>Thiothrix</taxon>
    </lineage>
</organism>
<gene>
    <name evidence="2" type="ORF">HZT40_07185</name>
</gene>
<proteinExistence type="predicted"/>
<dbReference type="Proteomes" id="UP000510621">
    <property type="component" value="Chromosome"/>
</dbReference>
<feature type="region of interest" description="Disordered" evidence="1">
    <location>
        <begin position="53"/>
        <end position="74"/>
    </location>
</feature>
<sequence>MLVKATTSSKGTGISPIAIACTTLDLTMLSAFATQAARLPAFRRACSDCSARAEPSATGCQSSPVSSVIYHPSL</sequence>
<reference evidence="2" key="1">
    <citation type="submission" date="2020-06" db="EMBL/GenBank/DDBJ databases">
        <title>Analysis procedures for assessing recovery of high quality, complete, closed genomes from Nanopore long read metagenome sequencing.</title>
        <authorList>
            <person name="Bessarab I."/>
            <person name="Arumugam K."/>
            <person name="Haryono M."/>
            <person name="Liu X."/>
            <person name="Roy S."/>
            <person name="Zuniga-Montanez R.E."/>
            <person name="Qiu G."/>
            <person name="Drautz-Moses D.I."/>
            <person name="Law Y.Y."/>
            <person name="Wuertz S."/>
            <person name="Lauro F.M."/>
            <person name="Huson D.H."/>
            <person name="Williams R.B."/>
        </authorList>
    </citation>
    <scope>NUCLEOTIDE SEQUENCE [LARGE SCALE GENOMIC DNA]</scope>
    <source>
        <strain evidence="2">SSD2</strain>
    </source>
</reference>
<evidence type="ECO:0000256" key="1">
    <source>
        <dbReference type="SAM" id="MobiDB-lite"/>
    </source>
</evidence>
<protein>
    <submittedName>
        <fullName evidence="2">Uncharacterized protein</fullName>
    </submittedName>
</protein>
<keyword evidence="3" id="KW-1185">Reference proteome</keyword>
<evidence type="ECO:0000313" key="3">
    <source>
        <dbReference type="Proteomes" id="UP000510621"/>
    </source>
</evidence>
<name>A0A7L6AR19_9GAMM</name>